<evidence type="ECO:0000256" key="12">
    <source>
        <dbReference type="SAM" id="MobiDB-lite"/>
    </source>
</evidence>
<organism evidence="13 14">
    <name type="scientific">Brachybacterium nesterenkovii</name>
    <dbReference type="NCBI Taxonomy" id="47847"/>
    <lineage>
        <taxon>Bacteria</taxon>
        <taxon>Bacillati</taxon>
        <taxon>Actinomycetota</taxon>
        <taxon>Actinomycetes</taxon>
        <taxon>Micrococcales</taxon>
        <taxon>Dermabacteraceae</taxon>
        <taxon>Brachybacterium</taxon>
    </lineage>
</organism>
<dbReference type="GO" id="GO:0005737">
    <property type="term" value="C:cytoplasm"/>
    <property type="evidence" value="ECO:0007669"/>
    <property type="project" value="UniProtKB-SubCell"/>
</dbReference>
<proteinExistence type="inferred from homology"/>
<comment type="subunit">
    <text evidence="3 10">Homodimer.</text>
</comment>
<feature type="compositionally biased region" description="Polar residues" evidence="12">
    <location>
        <begin position="1"/>
        <end position="11"/>
    </location>
</feature>
<evidence type="ECO:0000256" key="7">
    <source>
        <dbReference type="ARBA" id="ARBA00053401"/>
    </source>
</evidence>
<dbReference type="GO" id="GO:0006457">
    <property type="term" value="P:protein folding"/>
    <property type="evidence" value="ECO:0007669"/>
    <property type="project" value="InterPro"/>
</dbReference>
<dbReference type="GO" id="GO:0042803">
    <property type="term" value="F:protein homodimerization activity"/>
    <property type="evidence" value="ECO:0007669"/>
    <property type="project" value="InterPro"/>
</dbReference>
<evidence type="ECO:0000256" key="4">
    <source>
        <dbReference type="ARBA" id="ARBA00022490"/>
    </source>
</evidence>
<keyword evidence="6 10" id="KW-0143">Chaperone</keyword>
<feature type="region of interest" description="Disordered" evidence="12">
    <location>
        <begin position="1"/>
        <end position="98"/>
    </location>
</feature>
<dbReference type="GO" id="GO:0000774">
    <property type="term" value="F:adenyl-nucleotide exchange factor activity"/>
    <property type="evidence" value="ECO:0007669"/>
    <property type="project" value="InterPro"/>
</dbReference>
<dbReference type="SUPFAM" id="SSF58014">
    <property type="entry name" value="Coiled-coil domain of nucleotide exchange factor GrpE"/>
    <property type="match status" value="1"/>
</dbReference>
<evidence type="ECO:0000256" key="5">
    <source>
        <dbReference type="ARBA" id="ARBA00023016"/>
    </source>
</evidence>
<sequence length="242" mass="25548">MTENAGTNPQQEPRDGSAEGQGGSFSFADKRRVDPTDGTVRPSGPAAGEQEQPEGAASADDASAPSQGAEGVDPIDAEAAELFAEAEQGETPGAASDARVAELEGRVAELQEELKRAQAEYVNSRRRIEASAQVGTETAVAGVLSSLIGVLDDVELGRQHGDIAEGTPFASIASKLEDALRAHGMERFGAEGEAFDPTIHEALMHEDSDEVEVAEIKTVLQRGYRMKERVLRPARVATRGPQ</sequence>
<evidence type="ECO:0000256" key="2">
    <source>
        <dbReference type="ARBA" id="ARBA00009054"/>
    </source>
</evidence>
<dbReference type="PANTHER" id="PTHR21237">
    <property type="entry name" value="GRPE PROTEIN"/>
    <property type="match status" value="1"/>
</dbReference>
<evidence type="ECO:0000313" key="14">
    <source>
        <dbReference type="Proteomes" id="UP000195981"/>
    </source>
</evidence>
<dbReference type="Proteomes" id="UP000195981">
    <property type="component" value="Unassembled WGS sequence"/>
</dbReference>
<evidence type="ECO:0000256" key="3">
    <source>
        <dbReference type="ARBA" id="ARBA00011738"/>
    </source>
</evidence>
<evidence type="ECO:0000256" key="6">
    <source>
        <dbReference type="ARBA" id="ARBA00023186"/>
    </source>
</evidence>
<feature type="compositionally biased region" description="Low complexity" evidence="12">
    <location>
        <begin position="80"/>
        <end position="90"/>
    </location>
</feature>
<protein>
    <recommendedName>
        <fullName evidence="8 10">Protein GrpE</fullName>
    </recommendedName>
    <alternativeName>
        <fullName evidence="9 10">HSP-70 cofactor</fullName>
    </alternativeName>
</protein>
<gene>
    <name evidence="10" type="primary">grpE</name>
    <name evidence="13" type="ORF">FM110_07075</name>
</gene>
<accession>A0A1X6X045</accession>
<keyword evidence="14" id="KW-1185">Reference proteome</keyword>
<dbReference type="SUPFAM" id="SSF51064">
    <property type="entry name" value="Head domain of nucleotide exchange factor GrpE"/>
    <property type="match status" value="1"/>
</dbReference>
<dbReference type="RefSeq" id="WP_087104000.1">
    <property type="nucleotide sequence ID" value="NZ_FWFG01000064.1"/>
</dbReference>
<name>A0A1X6X045_9MICO</name>
<dbReference type="Pfam" id="PF01025">
    <property type="entry name" value="GrpE"/>
    <property type="match status" value="1"/>
</dbReference>
<dbReference type="Gene3D" id="3.90.20.20">
    <property type="match status" value="1"/>
</dbReference>
<dbReference type="PRINTS" id="PR00773">
    <property type="entry name" value="GRPEPROTEIN"/>
</dbReference>
<evidence type="ECO:0000256" key="8">
    <source>
        <dbReference type="ARBA" id="ARBA00072274"/>
    </source>
</evidence>
<dbReference type="CDD" id="cd00446">
    <property type="entry name" value="GrpE"/>
    <property type="match status" value="1"/>
</dbReference>
<comment type="subcellular location">
    <subcellularLocation>
        <location evidence="1 10">Cytoplasm</location>
    </subcellularLocation>
</comment>
<evidence type="ECO:0000313" key="13">
    <source>
        <dbReference type="EMBL" id="SLM91828.1"/>
    </source>
</evidence>
<dbReference type="AlphaFoldDB" id="A0A1X6X045"/>
<feature type="compositionally biased region" description="Low complexity" evidence="12">
    <location>
        <begin position="44"/>
        <end position="64"/>
    </location>
</feature>
<dbReference type="EMBL" id="FWFG01000064">
    <property type="protein sequence ID" value="SLM91828.1"/>
    <property type="molecule type" value="Genomic_DNA"/>
</dbReference>
<dbReference type="GO" id="GO:0051087">
    <property type="term" value="F:protein-folding chaperone binding"/>
    <property type="evidence" value="ECO:0007669"/>
    <property type="project" value="InterPro"/>
</dbReference>
<dbReference type="Gene3D" id="2.30.22.10">
    <property type="entry name" value="Head domain of nucleotide exchange factor GrpE"/>
    <property type="match status" value="1"/>
</dbReference>
<reference evidence="13 14" key="1">
    <citation type="submission" date="2017-02" db="EMBL/GenBank/DDBJ databases">
        <authorList>
            <person name="Peterson S.W."/>
        </authorList>
    </citation>
    <scope>NUCLEOTIDE SEQUENCE [LARGE SCALE GENOMIC DNA]</scope>
    <source>
        <strain evidence="13 14">CIP104813</strain>
    </source>
</reference>
<dbReference type="OrthoDB" id="5191115at2"/>
<dbReference type="FunFam" id="2.30.22.10:FF:000001">
    <property type="entry name" value="Protein GrpE"/>
    <property type="match status" value="1"/>
</dbReference>
<comment type="similarity">
    <text evidence="2 10 11">Belongs to the GrpE family.</text>
</comment>
<evidence type="ECO:0000256" key="9">
    <source>
        <dbReference type="ARBA" id="ARBA00076414"/>
    </source>
</evidence>
<keyword evidence="5 10" id="KW-0346">Stress response</keyword>
<dbReference type="PANTHER" id="PTHR21237:SF23">
    <property type="entry name" value="GRPE PROTEIN HOMOLOG, MITOCHONDRIAL"/>
    <property type="match status" value="1"/>
</dbReference>
<keyword evidence="4 10" id="KW-0963">Cytoplasm</keyword>
<dbReference type="InterPro" id="IPR000740">
    <property type="entry name" value="GrpE"/>
</dbReference>
<dbReference type="GO" id="GO:0051082">
    <property type="term" value="F:unfolded protein binding"/>
    <property type="evidence" value="ECO:0007669"/>
    <property type="project" value="TreeGrafter"/>
</dbReference>
<evidence type="ECO:0000256" key="10">
    <source>
        <dbReference type="HAMAP-Rule" id="MF_01151"/>
    </source>
</evidence>
<evidence type="ECO:0000256" key="11">
    <source>
        <dbReference type="RuleBase" id="RU004478"/>
    </source>
</evidence>
<dbReference type="InterPro" id="IPR013805">
    <property type="entry name" value="GrpE_CC"/>
</dbReference>
<dbReference type="HAMAP" id="MF_01151">
    <property type="entry name" value="GrpE"/>
    <property type="match status" value="1"/>
</dbReference>
<comment type="function">
    <text evidence="7 10">Participates actively in the response to hyperosmotic and heat shock by preventing the aggregation of stress-denatured proteins, in association with DnaK and GrpE. It is the nucleotide exchange factor for DnaK and may function as a thermosensor. Unfolded proteins bind initially to DnaJ; upon interaction with the DnaJ-bound protein, DnaK hydrolyzes its bound ATP, resulting in the formation of a stable complex. GrpE releases ADP from DnaK; ATP binding to DnaK triggers the release of the substrate protein, thus completing the reaction cycle. Several rounds of ATP-dependent interactions between DnaJ, DnaK and GrpE are required for fully efficient folding.</text>
</comment>
<evidence type="ECO:0000256" key="1">
    <source>
        <dbReference type="ARBA" id="ARBA00004496"/>
    </source>
</evidence>
<dbReference type="InterPro" id="IPR009012">
    <property type="entry name" value="GrpE_head"/>
</dbReference>